<proteinExistence type="predicted"/>
<feature type="region of interest" description="Disordered" evidence="1">
    <location>
        <begin position="1"/>
        <end position="20"/>
    </location>
</feature>
<comment type="caution">
    <text evidence="2">The sequence shown here is derived from an EMBL/GenBank/DDBJ whole genome shotgun (WGS) entry which is preliminary data.</text>
</comment>
<evidence type="ECO:0000313" key="3">
    <source>
        <dbReference type="Proteomes" id="UP000284763"/>
    </source>
</evidence>
<gene>
    <name evidence="2" type="ORF">D5R95_04735</name>
</gene>
<dbReference type="Pfam" id="PF09876">
    <property type="entry name" value="DUF2103"/>
    <property type="match status" value="1"/>
</dbReference>
<dbReference type="RefSeq" id="WP_259135514.1">
    <property type="nucleotide sequence ID" value="NZ_JANUCS010000017.1"/>
</dbReference>
<organism evidence="2 3">
    <name type="scientific">Methanosalsum natronophilum</name>
    <dbReference type="NCBI Taxonomy" id="768733"/>
    <lineage>
        <taxon>Archaea</taxon>
        <taxon>Methanobacteriati</taxon>
        <taxon>Methanobacteriota</taxon>
        <taxon>Stenosarchaea group</taxon>
        <taxon>Methanomicrobia</taxon>
        <taxon>Methanosarcinales</taxon>
        <taxon>Methanosarcinaceae</taxon>
        <taxon>Methanosalsum</taxon>
    </lineage>
</organism>
<dbReference type="InterPro" id="IPR018664">
    <property type="entry name" value="DUF2103_metal-binding"/>
</dbReference>
<feature type="compositionally biased region" description="Basic and acidic residues" evidence="1">
    <location>
        <begin position="1"/>
        <end position="12"/>
    </location>
</feature>
<dbReference type="AlphaFoldDB" id="A0A424YXZ6"/>
<dbReference type="EMBL" id="QZAB01000302">
    <property type="protein sequence ID" value="RQD85402.1"/>
    <property type="molecule type" value="Genomic_DNA"/>
</dbReference>
<accession>A0A424YXZ6</accession>
<sequence>MKEKSDSNESLKKKLGGSHTTIVGDRLGKKVLKTISLNSEIKKIIPSFIKVKGKGVSGGSLNCKIMRADDRGNLRLLISQGTTTQEIRLVTTAGDKKAGERIRNNINQALLIDK</sequence>
<evidence type="ECO:0000256" key="1">
    <source>
        <dbReference type="SAM" id="MobiDB-lite"/>
    </source>
</evidence>
<reference evidence="2 3" key="1">
    <citation type="submission" date="2018-08" db="EMBL/GenBank/DDBJ databases">
        <title>The metabolism and importance of syntrophic acetate oxidation coupled to methane or sulfide production in haloalkaline environments.</title>
        <authorList>
            <person name="Timmers P.H.A."/>
            <person name="Vavourakis C.D."/>
            <person name="Sorokin D.Y."/>
            <person name="Sinninghe Damste J.S."/>
            <person name="Muyzer G."/>
            <person name="Stams A.J.M."/>
            <person name="Plugge C.M."/>
        </authorList>
    </citation>
    <scope>NUCLEOTIDE SEQUENCE [LARGE SCALE GENOMIC DNA]</scope>
    <source>
        <strain evidence="2">MSAO_Arc3</strain>
    </source>
</reference>
<protein>
    <submittedName>
        <fullName evidence="2">Metal-binding protein</fullName>
    </submittedName>
</protein>
<dbReference type="Proteomes" id="UP000284763">
    <property type="component" value="Unassembled WGS sequence"/>
</dbReference>
<name>A0A424YXZ6_9EURY</name>
<evidence type="ECO:0000313" key="2">
    <source>
        <dbReference type="EMBL" id="RQD85402.1"/>
    </source>
</evidence>